<dbReference type="PANTHER" id="PTHR46558">
    <property type="entry name" value="TRACRIPTIONAL REGULATORY PROTEIN-RELATED-RELATED"/>
    <property type="match status" value="1"/>
</dbReference>
<dbReference type="OrthoDB" id="1357763at2"/>
<reference evidence="8 9" key="1">
    <citation type="submission" date="2018-06" db="EMBL/GenBank/DDBJ databases">
        <title>Echinicola strongylocentroti sp. nov., isolated from a sea urchin Strongylocentrotus intermedius.</title>
        <authorList>
            <person name="Bae S.S."/>
        </authorList>
    </citation>
    <scope>NUCLEOTIDE SEQUENCE [LARGE SCALE GENOMIC DNA]</scope>
    <source>
        <strain evidence="8 9">MEBiC08714</strain>
    </source>
</reference>
<comment type="subcellular location">
    <subcellularLocation>
        <location evidence="1">Membrane</location>
        <topology evidence="1">Multi-pass membrane protein</topology>
    </subcellularLocation>
</comment>
<dbReference type="InterPro" id="IPR001387">
    <property type="entry name" value="Cro/C1-type_HTH"/>
</dbReference>
<evidence type="ECO:0000256" key="4">
    <source>
        <dbReference type="ARBA" id="ARBA00023125"/>
    </source>
</evidence>
<accession>A0A2Z4IL00</accession>
<feature type="transmembrane region" description="Helical" evidence="6">
    <location>
        <begin position="168"/>
        <end position="186"/>
    </location>
</feature>
<proteinExistence type="predicted"/>
<feature type="transmembrane region" description="Helical" evidence="6">
    <location>
        <begin position="125"/>
        <end position="148"/>
    </location>
</feature>
<keyword evidence="9" id="KW-1185">Reference proteome</keyword>
<evidence type="ECO:0000256" key="5">
    <source>
        <dbReference type="ARBA" id="ARBA00023136"/>
    </source>
</evidence>
<keyword evidence="5 6" id="KW-0472">Membrane</keyword>
<evidence type="ECO:0000259" key="7">
    <source>
        <dbReference type="PROSITE" id="PS50943"/>
    </source>
</evidence>
<dbReference type="PROSITE" id="PS50943">
    <property type="entry name" value="HTH_CROC1"/>
    <property type="match status" value="1"/>
</dbReference>
<dbReference type="SMART" id="SM00530">
    <property type="entry name" value="HTH_XRE"/>
    <property type="match status" value="1"/>
</dbReference>
<evidence type="ECO:0000256" key="2">
    <source>
        <dbReference type="ARBA" id="ARBA00022692"/>
    </source>
</evidence>
<evidence type="ECO:0000313" key="9">
    <source>
        <dbReference type="Proteomes" id="UP000248688"/>
    </source>
</evidence>
<dbReference type="AlphaFoldDB" id="A0A2Z4IL00"/>
<keyword evidence="3 6" id="KW-1133">Transmembrane helix</keyword>
<dbReference type="Pfam" id="PF09685">
    <property type="entry name" value="MamF_MmsF"/>
    <property type="match status" value="1"/>
</dbReference>
<dbReference type="PANTHER" id="PTHR46558:SF11">
    <property type="entry name" value="HTH-TYPE TRANSCRIPTIONAL REGULATOR XRE"/>
    <property type="match status" value="1"/>
</dbReference>
<dbReference type="Pfam" id="PF01381">
    <property type="entry name" value="HTH_3"/>
    <property type="match status" value="1"/>
</dbReference>
<evidence type="ECO:0000256" key="6">
    <source>
        <dbReference type="SAM" id="Phobius"/>
    </source>
</evidence>
<dbReference type="InterPro" id="IPR019109">
    <property type="entry name" value="MamF_MmsF"/>
</dbReference>
<sequence length="206" mass="23214">MEENSISSKLKGLRSSKGISQELLAEEAGVSLRTVQRIESGTSKPSGSTCQRLAEALGISPDVFIDPNLIENTDFLKKMSLSALSFILFPLLGILVPSVLWVLYKDKVKGIDEVARPLINFQITWTLLCVLFPFLIMPLLYVMLEIALGVFGVYVDFPVISRLFEAKVIWFLMYVYNATVIVINTFRIHDNKATKYFPTVKFIRAK</sequence>
<feature type="transmembrane region" description="Helical" evidence="6">
    <location>
        <begin position="83"/>
        <end position="104"/>
    </location>
</feature>
<dbReference type="InterPro" id="IPR010982">
    <property type="entry name" value="Lambda_DNA-bd_dom_sf"/>
</dbReference>
<organism evidence="8 9">
    <name type="scientific">Echinicola strongylocentroti</name>
    <dbReference type="NCBI Taxonomy" id="1795355"/>
    <lineage>
        <taxon>Bacteria</taxon>
        <taxon>Pseudomonadati</taxon>
        <taxon>Bacteroidota</taxon>
        <taxon>Cytophagia</taxon>
        <taxon>Cytophagales</taxon>
        <taxon>Cyclobacteriaceae</taxon>
        <taxon>Echinicola</taxon>
    </lineage>
</organism>
<evidence type="ECO:0000256" key="1">
    <source>
        <dbReference type="ARBA" id="ARBA00004141"/>
    </source>
</evidence>
<dbReference type="KEGG" id="est:DN752_13480"/>
<gene>
    <name evidence="8" type="ORF">DN752_13480</name>
</gene>
<keyword evidence="4 8" id="KW-0238">DNA-binding</keyword>
<protein>
    <submittedName>
        <fullName evidence="8">DNA-binding protein</fullName>
    </submittedName>
</protein>
<dbReference type="SUPFAM" id="SSF47413">
    <property type="entry name" value="lambda repressor-like DNA-binding domains"/>
    <property type="match status" value="1"/>
</dbReference>
<keyword evidence="2 6" id="KW-0812">Transmembrane</keyword>
<dbReference type="CDD" id="cd00093">
    <property type="entry name" value="HTH_XRE"/>
    <property type="match status" value="1"/>
</dbReference>
<dbReference type="EMBL" id="CP030041">
    <property type="protein sequence ID" value="AWW31053.1"/>
    <property type="molecule type" value="Genomic_DNA"/>
</dbReference>
<name>A0A2Z4IL00_9BACT</name>
<evidence type="ECO:0000313" key="8">
    <source>
        <dbReference type="EMBL" id="AWW31053.1"/>
    </source>
</evidence>
<dbReference type="RefSeq" id="WP_112784430.1">
    <property type="nucleotide sequence ID" value="NZ_CP030041.1"/>
</dbReference>
<feature type="domain" description="HTH cro/C1-type" evidence="7">
    <location>
        <begin position="10"/>
        <end position="64"/>
    </location>
</feature>
<dbReference type="Proteomes" id="UP000248688">
    <property type="component" value="Chromosome"/>
</dbReference>
<dbReference type="Gene3D" id="1.10.260.40">
    <property type="entry name" value="lambda repressor-like DNA-binding domains"/>
    <property type="match status" value="1"/>
</dbReference>
<dbReference type="GO" id="GO:0003677">
    <property type="term" value="F:DNA binding"/>
    <property type="evidence" value="ECO:0007669"/>
    <property type="project" value="UniProtKB-KW"/>
</dbReference>
<evidence type="ECO:0000256" key="3">
    <source>
        <dbReference type="ARBA" id="ARBA00022989"/>
    </source>
</evidence>